<evidence type="ECO:0000313" key="3">
    <source>
        <dbReference type="Proteomes" id="UP000887116"/>
    </source>
</evidence>
<reference evidence="2" key="1">
    <citation type="submission" date="2020-07" db="EMBL/GenBank/DDBJ databases">
        <title>Multicomponent nature underlies the extraordinary mechanical properties of spider dragline silk.</title>
        <authorList>
            <person name="Kono N."/>
            <person name="Nakamura H."/>
            <person name="Mori M."/>
            <person name="Yoshida Y."/>
            <person name="Ohtoshi R."/>
            <person name="Malay A.D."/>
            <person name="Moran D.A.P."/>
            <person name="Tomita M."/>
            <person name="Numata K."/>
            <person name="Arakawa K."/>
        </authorList>
    </citation>
    <scope>NUCLEOTIDE SEQUENCE</scope>
</reference>
<protein>
    <submittedName>
        <fullName evidence="2">Uncharacterized protein</fullName>
    </submittedName>
</protein>
<feature type="compositionally biased region" description="Polar residues" evidence="1">
    <location>
        <begin position="78"/>
        <end position="106"/>
    </location>
</feature>
<sequence>MSVWTSSCLANGSRRGCCLIGGCSPVSIRKHPINFLGCPKNPLNRPPPPSKVNAWEERIKKRKELQEAARQKALLANQAPTQTKNPSAQTTSPPTQIRSLTSTNKARPTPAPSMPTSKSSNEILNTLNELKDQEVKEMFEVLSHFVKIYKSNKSREEKFSELSNLLNLTF</sequence>
<evidence type="ECO:0000313" key="2">
    <source>
        <dbReference type="EMBL" id="GFR17759.1"/>
    </source>
</evidence>
<dbReference type="Proteomes" id="UP000887116">
    <property type="component" value="Unassembled WGS sequence"/>
</dbReference>
<feature type="region of interest" description="Disordered" evidence="1">
    <location>
        <begin position="66"/>
        <end position="122"/>
    </location>
</feature>
<name>A0A8X6H6X6_TRICU</name>
<accession>A0A8X6H6X6</accession>
<gene>
    <name evidence="2" type="ORF">TNCT_11781</name>
</gene>
<keyword evidence="3" id="KW-1185">Reference proteome</keyword>
<dbReference type="EMBL" id="BMAO01017689">
    <property type="protein sequence ID" value="GFR17759.1"/>
    <property type="molecule type" value="Genomic_DNA"/>
</dbReference>
<proteinExistence type="predicted"/>
<evidence type="ECO:0000256" key="1">
    <source>
        <dbReference type="SAM" id="MobiDB-lite"/>
    </source>
</evidence>
<dbReference type="AlphaFoldDB" id="A0A8X6H6X6"/>
<organism evidence="2 3">
    <name type="scientific">Trichonephila clavata</name>
    <name type="common">Joro spider</name>
    <name type="synonym">Nephila clavata</name>
    <dbReference type="NCBI Taxonomy" id="2740835"/>
    <lineage>
        <taxon>Eukaryota</taxon>
        <taxon>Metazoa</taxon>
        <taxon>Ecdysozoa</taxon>
        <taxon>Arthropoda</taxon>
        <taxon>Chelicerata</taxon>
        <taxon>Arachnida</taxon>
        <taxon>Araneae</taxon>
        <taxon>Araneomorphae</taxon>
        <taxon>Entelegynae</taxon>
        <taxon>Araneoidea</taxon>
        <taxon>Nephilidae</taxon>
        <taxon>Trichonephila</taxon>
    </lineage>
</organism>
<comment type="caution">
    <text evidence="2">The sequence shown here is derived from an EMBL/GenBank/DDBJ whole genome shotgun (WGS) entry which is preliminary data.</text>
</comment>